<evidence type="ECO:0000259" key="2">
    <source>
        <dbReference type="Pfam" id="PF16561"/>
    </source>
</evidence>
<name>A0A835H7I5_9MAGN</name>
<dbReference type="OrthoDB" id="531008at2759"/>
<feature type="region of interest" description="Disordered" evidence="1">
    <location>
        <begin position="280"/>
        <end position="307"/>
    </location>
</feature>
<keyword evidence="4" id="KW-1185">Reference proteome</keyword>
<protein>
    <recommendedName>
        <fullName evidence="2">AMP-activated protein kinase glycogen-binding domain-containing protein</fullName>
    </recommendedName>
</protein>
<dbReference type="Pfam" id="PF16561">
    <property type="entry name" value="AMPK1_CBM"/>
    <property type="match status" value="1"/>
</dbReference>
<dbReference type="InterPro" id="IPR014756">
    <property type="entry name" value="Ig_E-set"/>
</dbReference>
<comment type="caution">
    <text evidence="3">The sequence shown here is derived from an EMBL/GenBank/DDBJ whole genome shotgun (WGS) entry which is preliminary data.</text>
</comment>
<evidence type="ECO:0000313" key="4">
    <source>
        <dbReference type="Proteomes" id="UP000631114"/>
    </source>
</evidence>
<dbReference type="Gene3D" id="2.60.40.10">
    <property type="entry name" value="Immunoglobulins"/>
    <property type="match status" value="1"/>
</dbReference>
<feature type="region of interest" description="Disordered" evidence="1">
    <location>
        <begin position="221"/>
        <end position="256"/>
    </location>
</feature>
<reference evidence="3 4" key="1">
    <citation type="submission" date="2020-10" db="EMBL/GenBank/DDBJ databases">
        <title>The Coptis chinensis genome and diversification of protoberbering-type alkaloids.</title>
        <authorList>
            <person name="Wang B."/>
            <person name="Shu S."/>
            <person name="Song C."/>
            <person name="Liu Y."/>
        </authorList>
    </citation>
    <scope>NUCLEOTIDE SEQUENCE [LARGE SCALE GENOMIC DNA]</scope>
    <source>
        <strain evidence="3">HL-2020</strain>
        <tissue evidence="3">Leaf</tissue>
    </source>
</reference>
<feature type="compositionally biased region" description="Polar residues" evidence="1">
    <location>
        <begin position="247"/>
        <end position="256"/>
    </location>
</feature>
<dbReference type="EMBL" id="JADFTS010000008">
    <property type="protein sequence ID" value="KAF9594254.1"/>
    <property type="molecule type" value="Genomic_DNA"/>
</dbReference>
<proteinExistence type="predicted"/>
<dbReference type="PANTHER" id="PTHR47434">
    <property type="entry name" value="PROTEIN PTST HOMOLOG 3, CHLOROPLASTIC"/>
    <property type="match status" value="1"/>
</dbReference>
<dbReference type="AlphaFoldDB" id="A0A835H7I5"/>
<gene>
    <name evidence="3" type="ORF">IFM89_028911</name>
</gene>
<evidence type="ECO:0000256" key="1">
    <source>
        <dbReference type="SAM" id="MobiDB-lite"/>
    </source>
</evidence>
<dbReference type="PANTHER" id="PTHR47434:SF2">
    <property type="entry name" value="PROTEIN PTST HOMOLOG 3, CHLOROPLASTIC"/>
    <property type="match status" value="1"/>
</dbReference>
<sequence>MDVLSHLPPTFFFSQQQQQQQHQHQHQPPLLQTQHSQWTFPPRKLIITASSTKPSSRGSVEVKKGKTVKSNAELCNEIREFVSMVGLPQGYVPTFNDLVNHGRKDLAHIVRRRGYKLITERLTNSAEGDTTAEMSSADKQKARNSYENDSFVTLFFVKGQEQEVSEVAETETGGSFSSENGVLPLISGAIPSGAIESGTSSSLLEKASKFVKDGDLDIVKDADHESDIGHGTSSTNVIGEEKDSAPSGGNSSNYVAAGNIDTSKMNASASTSNVVPPFETRSDGFLSPEGFKNAQSQKDLDDQNSARDNEPEIIRLKAMLHQKELELCHLKKQIEKEKVSELFALTTLQAKTEDEIGKAQKIMSAKDEELHDVEDSLSGLKEVQIEYCGHGETVEVAGSFNGWHHRIEMECQPLPMSVSPIELRKSRLWSTVLWLYPGVYEIKFVVDGHWMIDPIRESVSRGAIQNNILRVAR</sequence>
<dbReference type="Proteomes" id="UP000631114">
    <property type="component" value="Unassembled WGS sequence"/>
</dbReference>
<dbReference type="InterPro" id="IPR032640">
    <property type="entry name" value="AMPK1_CBM"/>
</dbReference>
<dbReference type="SUPFAM" id="SSF81296">
    <property type="entry name" value="E set domains"/>
    <property type="match status" value="1"/>
</dbReference>
<dbReference type="InterPro" id="IPR013783">
    <property type="entry name" value="Ig-like_fold"/>
</dbReference>
<feature type="domain" description="AMP-activated protein kinase glycogen-binding" evidence="2">
    <location>
        <begin position="383"/>
        <end position="471"/>
    </location>
</feature>
<organism evidence="3 4">
    <name type="scientific">Coptis chinensis</name>
    <dbReference type="NCBI Taxonomy" id="261450"/>
    <lineage>
        <taxon>Eukaryota</taxon>
        <taxon>Viridiplantae</taxon>
        <taxon>Streptophyta</taxon>
        <taxon>Embryophyta</taxon>
        <taxon>Tracheophyta</taxon>
        <taxon>Spermatophyta</taxon>
        <taxon>Magnoliopsida</taxon>
        <taxon>Ranunculales</taxon>
        <taxon>Ranunculaceae</taxon>
        <taxon>Coptidoideae</taxon>
        <taxon>Coptis</taxon>
    </lineage>
</organism>
<feature type="compositionally biased region" description="Basic and acidic residues" evidence="1">
    <location>
        <begin position="298"/>
        <end position="307"/>
    </location>
</feature>
<dbReference type="GO" id="GO:0009507">
    <property type="term" value="C:chloroplast"/>
    <property type="evidence" value="ECO:0007669"/>
    <property type="project" value="UniProtKB-ARBA"/>
</dbReference>
<evidence type="ECO:0000313" key="3">
    <source>
        <dbReference type="EMBL" id="KAF9594254.1"/>
    </source>
</evidence>
<dbReference type="CDD" id="cd02859">
    <property type="entry name" value="E_set_AMPKbeta_like_N"/>
    <property type="match status" value="1"/>
</dbReference>
<accession>A0A835H7I5</accession>